<dbReference type="Proteomes" id="UP000436088">
    <property type="component" value="Unassembled WGS sequence"/>
</dbReference>
<evidence type="ECO:0008006" key="11">
    <source>
        <dbReference type="Google" id="ProtNLM"/>
    </source>
</evidence>
<evidence type="ECO:0000256" key="7">
    <source>
        <dbReference type="ARBA" id="ARBA00023098"/>
    </source>
</evidence>
<evidence type="ECO:0000256" key="6">
    <source>
        <dbReference type="ARBA" id="ARBA00022963"/>
    </source>
</evidence>
<reference evidence="9" key="1">
    <citation type="submission" date="2019-09" db="EMBL/GenBank/DDBJ databases">
        <title>Draft genome information of white flower Hibiscus syriacus.</title>
        <authorList>
            <person name="Kim Y.-M."/>
        </authorList>
    </citation>
    <scope>NUCLEOTIDE SEQUENCE [LARGE SCALE GENOMIC DNA]</scope>
    <source>
        <strain evidence="9">YM2019G1</strain>
    </source>
</reference>
<comment type="similarity">
    <text evidence="2">Belongs to the 'GDSL' lipolytic enzyme family.</text>
</comment>
<dbReference type="InterPro" id="IPR036514">
    <property type="entry name" value="SGNH_hydro_sf"/>
</dbReference>
<sequence length="415" mass="46622">MNYVSLCFLALFLLPLGSFHTDSKRLPPLPVPPFNIPQAEICRYLGLDYRSINLPALYVFGDSFIDAGNNNYLDTTSKANYAPYGIDFGGVATGRPTNGRTVVDFIAQVVGLPFPPPVMGLSGSQRKITTGLNYGSSSGGILPLPSSLAPIFGHVLSFDEQIQLFNHTVSNLKGQFHSLESFDSYMSSSLFFVHIGGNDLALYRELGKLHEELFSVKKYTLLLSNELYSRLEAMYELGARKFVVNNAFPFGCQPVNLHQKTNDTSFLEDMNERAALFNGRLHKILRKLNKSLKGSTFVLFDMYKLFEDVLAQPATYGKQCMHAQTIIYFLPLKFNKFNLQYKTIPMSLNVGFTNINDSCCIDVAGDQSRTCLPSSVPCADRKSHVFFDPFHPSESIHFLWFRRLFQDNLLDLIQS</sequence>
<dbReference type="InterPro" id="IPR051238">
    <property type="entry name" value="GDSL_esterase/lipase"/>
</dbReference>
<feature type="chain" id="PRO_5025645833" description="GDSL esterase/lipase" evidence="8">
    <location>
        <begin position="22"/>
        <end position="415"/>
    </location>
</feature>
<dbReference type="CDD" id="cd01837">
    <property type="entry name" value="SGNH_plant_lipase_like"/>
    <property type="match status" value="1"/>
</dbReference>
<evidence type="ECO:0000256" key="5">
    <source>
        <dbReference type="ARBA" id="ARBA00022801"/>
    </source>
</evidence>
<comment type="subcellular location">
    <subcellularLocation>
        <location evidence="1">Secreted</location>
    </subcellularLocation>
</comment>
<dbReference type="EMBL" id="VEPZ02001555">
    <property type="protein sequence ID" value="KAE8668273.1"/>
    <property type="molecule type" value="Genomic_DNA"/>
</dbReference>
<evidence type="ECO:0000313" key="9">
    <source>
        <dbReference type="EMBL" id="KAE8668273.1"/>
    </source>
</evidence>
<dbReference type="Gene3D" id="3.40.50.1110">
    <property type="entry name" value="SGNH hydrolase"/>
    <property type="match status" value="1"/>
</dbReference>
<keyword evidence="6" id="KW-0442">Lipid degradation</keyword>
<evidence type="ECO:0000256" key="1">
    <source>
        <dbReference type="ARBA" id="ARBA00004613"/>
    </source>
</evidence>
<evidence type="ECO:0000256" key="3">
    <source>
        <dbReference type="ARBA" id="ARBA00022525"/>
    </source>
</evidence>
<keyword evidence="3" id="KW-0964">Secreted</keyword>
<dbReference type="GO" id="GO:0005576">
    <property type="term" value="C:extracellular region"/>
    <property type="evidence" value="ECO:0007669"/>
    <property type="project" value="UniProtKB-SubCell"/>
</dbReference>
<keyword evidence="5" id="KW-0378">Hydrolase</keyword>
<accession>A0A6A2X0U1</accession>
<dbReference type="GO" id="GO:0016788">
    <property type="term" value="F:hydrolase activity, acting on ester bonds"/>
    <property type="evidence" value="ECO:0007669"/>
    <property type="project" value="InterPro"/>
</dbReference>
<keyword evidence="10" id="KW-1185">Reference proteome</keyword>
<gene>
    <name evidence="9" type="ORF">F3Y22_tig00112343pilonHSYRG00063</name>
</gene>
<dbReference type="PANTHER" id="PTHR45650">
    <property type="entry name" value="GDSL-LIKE LIPASE/ACYLHYDROLASE-RELATED"/>
    <property type="match status" value="1"/>
</dbReference>
<proteinExistence type="inferred from homology"/>
<dbReference type="InterPro" id="IPR001087">
    <property type="entry name" value="GDSL"/>
</dbReference>
<evidence type="ECO:0000256" key="2">
    <source>
        <dbReference type="ARBA" id="ARBA00008668"/>
    </source>
</evidence>
<comment type="caution">
    <text evidence="9">The sequence shown here is derived from an EMBL/GenBank/DDBJ whole genome shotgun (WGS) entry which is preliminary data.</text>
</comment>
<dbReference type="Pfam" id="PF00657">
    <property type="entry name" value="Lipase_GDSL"/>
    <property type="match status" value="1"/>
</dbReference>
<dbReference type="AlphaFoldDB" id="A0A6A2X0U1"/>
<dbReference type="PANTHER" id="PTHR45650:SF24">
    <property type="entry name" value="GDSL ESTERASE_LIPASE 7-LIKE"/>
    <property type="match status" value="1"/>
</dbReference>
<keyword evidence="7" id="KW-0443">Lipid metabolism</keyword>
<dbReference type="GO" id="GO:0016042">
    <property type="term" value="P:lipid catabolic process"/>
    <property type="evidence" value="ECO:0007669"/>
    <property type="project" value="UniProtKB-KW"/>
</dbReference>
<evidence type="ECO:0000313" key="10">
    <source>
        <dbReference type="Proteomes" id="UP000436088"/>
    </source>
</evidence>
<protein>
    <recommendedName>
        <fullName evidence="11">GDSL esterase/lipase</fullName>
    </recommendedName>
</protein>
<feature type="signal peptide" evidence="8">
    <location>
        <begin position="1"/>
        <end position="21"/>
    </location>
</feature>
<name>A0A6A2X0U1_HIBSY</name>
<dbReference type="InterPro" id="IPR035669">
    <property type="entry name" value="SGNH_plant_lipase-like"/>
</dbReference>
<evidence type="ECO:0000256" key="4">
    <source>
        <dbReference type="ARBA" id="ARBA00022729"/>
    </source>
</evidence>
<keyword evidence="4 8" id="KW-0732">Signal</keyword>
<organism evidence="9 10">
    <name type="scientific">Hibiscus syriacus</name>
    <name type="common">Rose of Sharon</name>
    <dbReference type="NCBI Taxonomy" id="106335"/>
    <lineage>
        <taxon>Eukaryota</taxon>
        <taxon>Viridiplantae</taxon>
        <taxon>Streptophyta</taxon>
        <taxon>Embryophyta</taxon>
        <taxon>Tracheophyta</taxon>
        <taxon>Spermatophyta</taxon>
        <taxon>Magnoliopsida</taxon>
        <taxon>eudicotyledons</taxon>
        <taxon>Gunneridae</taxon>
        <taxon>Pentapetalae</taxon>
        <taxon>rosids</taxon>
        <taxon>malvids</taxon>
        <taxon>Malvales</taxon>
        <taxon>Malvaceae</taxon>
        <taxon>Malvoideae</taxon>
        <taxon>Hibiscus</taxon>
    </lineage>
</organism>
<evidence type="ECO:0000256" key="8">
    <source>
        <dbReference type="SAM" id="SignalP"/>
    </source>
</evidence>